<feature type="compositionally biased region" description="Polar residues" evidence="2">
    <location>
        <begin position="611"/>
        <end position="638"/>
    </location>
</feature>
<dbReference type="InterPro" id="IPR042178">
    <property type="entry name" value="Serpin_sf_1"/>
</dbReference>
<dbReference type="InterPro" id="IPR036844">
    <property type="entry name" value="Hint_dom_sf"/>
</dbReference>
<dbReference type="GO" id="GO:0000272">
    <property type="term" value="P:polysaccharide catabolic process"/>
    <property type="evidence" value="ECO:0007669"/>
    <property type="project" value="InterPro"/>
</dbReference>
<dbReference type="SMART" id="SM00093">
    <property type="entry name" value="SERPIN"/>
    <property type="match status" value="1"/>
</dbReference>
<proteinExistence type="inferred from homology"/>
<dbReference type="InterPro" id="IPR023796">
    <property type="entry name" value="Serpin_dom"/>
</dbReference>
<dbReference type="InterPro" id="IPR003587">
    <property type="entry name" value="Hint_dom_N"/>
</dbReference>
<evidence type="ECO:0000313" key="5">
    <source>
        <dbReference type="EMBL" id="TWT96944.1"/>
    </source>
</evidence>
<dbReference type="RefSeq" id="WP_197526533.1">
    <property type="nucleotide sequence ID" value="NZ_SJPR01000003.1"/>
</dbReference>
<dbReference type="CDD" id="cd19590">
    <property type="entry name" value="serpin_thermopin-like"/>
    <property type="match status" value="1"/>
</dbReference>
<organism evidence="5 6">
    <name type="scientific">Botrimarina colliarenosi</name>
    <dbReference type="NCBI Taxonomy" id="2528001"/>
    <lineage>
        <taxon>Bacteria</taxon>
        <taxon>Pseudomonadati</taxon>
        <taxon>Planctomycetota</taxon>
        <taxon>Planctomycetia</taxon>
        <taxon>Pirellulales</taxon>
        <taxon>Lacipirellulaceae</taxon>
        <taxon>Botrimarina</taxon>
    </lineage>
</organism>
<dbReference type="SUPFAM" id="SSF56574">
    <property type="entry name" value="Serpins"/>
    <property type="match status" value="1"/>
</dbReference>
<dbReference type="PROSITE" id="PS00018">
    <property type="entry name" value="EF_HAND_1"/>
    <property type="match status" value="1"/>
</dbReference>
<feature type="domain" description="Hint" evidence="4">
    <location>
        <begin position="367"/>
        <end position="462"/>
    </location>
</feature>
<dbReference type="EMBL" id="SJPR01000003">
    <property type="protein sequence ID" value="TWT96944.1"/>
    <property type="molecule type" value="Genomic_DNA"/>
</dbReference>
<dbReference type="InterPro" id="IPR018247">
    <property type="entry name" value="EF_Hand_1_Ca_BS"/>
</dbReference>
<evidence type="ECO:0000259" key="3">
    <source>
        <dbReference type="SMART" id="SM00093"/>
    </source>
</evidence>
<dbReference type="SUPFAM" id="SSF63446">
    <property type="entry name" value="Type I dockerin domain"/>
    <property type="match status" value="1"/>
</dbReference>
<dbReference type="GO" id="GO:0004867">
    <property type="term" value="F:serine-type endopeptidase inhibitor activity"/>
    <property type="evidence" value="ECO:0007669"/>
    <property type="project" value="InterPro"/>
</dbReference>
<comment type="caution">
    <text evidence="5">The sequence shown here is derived from an EMBL/GenBank/DDBJ whole genome shotgun (WGS) entry which is preliminary data.</text>
</comment>
<dbReference type="InterPro" id="IPR036439">
    <property type="entry name" value="Dockerin_dom_sf"/>
</dbReference>
<dbReference type="Gene3D" id="3.30.497.10">
    <property type="entry name" value="Antithrombin, subunit I, domain 2"/>
    <property type="match status" value="1"/>
</dbReference>
<evidence type="ECO:0000313" key="6">
    <source>
        <dbReference type="Proteomes" id="UP000317421"/>
    </source>
</evidence>
<dbReference type="PANTHER" id="PTHR11461:SF211">
    <property type="entry name" value="GH10112P-RELATED"/>
    <property type="match status" value="1"/>
</dbReference>
<evidence type="ECO:0000256" key="2">
    <source>
        <dbReference type="SAM" id="MobiDB-lite"/>
    </source>
</evidence>
<dbReference type="SUPFAM" id="SSF51294">
    <property type="entry name" value="Hedgehog/intein (Hint) domain"/>
    <property type="match status" value="1"/>
</dbReference>
<accession>A0A5C6AAA3</accession>
<dbReference type="GO" id="GO:0005615">
    <property type="term" value="C:extracellular space"/>
    <property type="evidence" value="ECO:0007669"/>
    <property type="project" value="InterPro"/>
</dbReference>
<dbReference type="PANTHER" id="PTHR11461">
    <property type="entry name" value="SERINE PROTEASE INHIBITOR, SERPIN"/>
    <property type="match status" value="1"/>
</dbReference>
<dbReference type="Gene3D" id="2.30.39.10">
    <property type="entry name" value="Alpha-1-antitrypsin, domain 1"/>
    <property type="match status" value="2"/>
</dbReference>
<dbReference type="CDD" id="cd00081">
    <property type="entry name" value="Hint"/>
    <property type="match status" value="1"/>
</dbReference>
<dbReference type="AlphaFoldDB" id="A0A5C6AAA3"/>
<dbReference type="InterPro" id="IPR036186">
    <property type="entry name" value="Serpin_sf"/>
</dbReference>
<dbReference type="Gene3D" id="1.10.1330.10">
    <property type="entry name" value="Dockerin domain"/>
    <property type="match status" value="1"/>
</dbReference>
<name>A0A5C6AAA3_9BACT</name>
<dbReference type="SMART" id="SM00306">
    <property type="entry name" value="HintN"/>
    <property type="match status" value="1"/>
</dbReference>
<dbReference type="Gene3D" id="2.170.16.10">
    <property type="entry name" value="Hedgehog/Intein (Hint) domain"/>
    <property type="match status" value="1"/>
</dbReference>
<evidence type="ECO:0000256" key="1">
    <source>
        <dbReference type="RuleBase" id="RU000411"/>
    </source>
</evidence>
<feature type="region of interest" description="Disordered" evidence="2">
    <location>
        <begin position="611"/>
        <end position="664"/>
    </location>
</feature>
<dbReference type="GO" id="GO:0016539">
    <property type="term" value="P:intein-mediated protein splicing"/>
    <property type="evidence" value="ECO:0007669"/>
    <property type="project" value="InterPro"/>
</dbReference>
<dbReference type="Pfam" id="PF00079">
    <property type="entry name" value="Serpin"/>
    <property type="match status" value="1"/>
</dbReference>
<sequence>MSLLNRRARCEVARHRLSSARTLSLESLEDRRLLSATAASNAVNQFGIDVYGHMQREEGNLFFSPLSISTGLAMTAAGAAGPTLAEMQEVLHLGTDPAINASYRELLISMLVRSFSDEDFELLVSNAIWPGEGIPVNQAFLDTIQTDYFGHVENVDFANPQVAEDLINAWVADRTEQKITDLVDELDPRTLMVLTNTVYFSSLWDHPFDPQYTGDSQFYRGPADIVTTPMMYTEPLAARTQIGGFDVLDLPFANGKSSMILAMPVQQNGPNALSEELLVDIESWVDSAPEVEQLQVRLPKFQTTVETNLNQLLADLGMPSAFDATAADFSGMFGADGAFLETVFHKATIDVREEGTEASAATEVELALCFAGGTPVLTPDGSKSIEQLRVGDIVLARDEHNIEGELHPKFIEETRQGTSPVLEVTVQGRAILVTPAHPFFVKGHGWTPADKLSRGDLLATNGVDWGAVEQVRQTEQAIPVFNLRVADYHTYFIGGDSWEFAVWTHNFYGDGFYVDQPFHFMIRDNVTDTIAFMGRIDDPTQLLNSVDPAIEAAVAVPGDYDGDSDVDADDYDVWRAAYGAVGVGLPADGNGDGTVNSADYTIWRDHLGTGVNTTAPAPVESQQASVGSASETSESPTVGNFFANEMGQPSAANRGIRPSFRPAVAPTPREDRLLLLVSPSHLNAISDLGDDARLRQVETESRNIDRGFEELGREKRTGVRASFRPAARSL</sequence>
<reference evidence="5 6" key="1">
    <citation type="submission" date="2019-02" db="EMBL/GenBank/DDBJ databases">
        <title>Deep-cultivation of Planctomycetes and their phenomic and genomic characterization uncovers novel biology.</title>
        <authorList>
            <person name="Wiegand S."/>
            <person name="Jogler M."/>
            <person name="Boedeker C."/>
            <person name="Pinto D."/>
            <person name="Vollmers J."/>
            <person name="Rivas-Marin E."/>
            <person name="Kohn T."/>
            <person name="Peeters S.H."/>
            <person name="Heuer A."/>
            <person name="Rast P."/>
            <person name="Oberbeckmann S."/>
            <person name="Bunk B."/>
            <person name="Jeske O."/>
            <person name="Meyerdierks A."/>
            <person name="Storesund J.E."/>
            <person name="Kallscheuer N."/>
            <person name="Luecker S."/>
            <person name="Lage O.M."/>
            <person name="Pohl T."/>
            <person name="Merkel B.J."/>
            <person name="Hornburger P."/>
            <person name="Mueller R.-W."/>
            <person name="Bruemmer F."/>
            <person name="Labrenz M."/>
            <person name="Spormann A.M."/>
            <person name="Op Den Camp H."/>
            <person name="Overmann J."/>
            <person name="Amann R."/>
            <person name="Jetten M.S.M."/>
            <person name="Mascher T."/>
            <person name="Medema M.H."/>
            <person name="Devos D.P."/>
            <person name="Kaster A.-K."/>
            <person name="Ovreas L."/>
            <person name="Rohde M."/>
            <person name="Galperin M.Y."/>
            <person name="Jogler C."/>
        </authorList>
    </citation>
    <scope>NUCLEOTIDE SEQUENCE [LARGE SCALE GENOMIC DNA]</scope>
    <source>
        <strain evidence="5 6">Pla108</strain>
    </source>
</reference>
<feature type="domain" description="Serpin" evidence="3">
    <location>
        <begin position="48"/>
        <end position="539"/>
    </location>
</feature>
<protein>
    <submittedName>
        <fullName evidence="5">Serpin (Serine protease inhibitor)</fullName>
    </submittedName>
</protein>
<dbReference type="InterPro" id="IPR042185">
    <property type="entry name" value="Serpin_sf_2"/>
</dbReference>
<comment type="similarity">
    <text evidence="1">Belongs to the serpin family.</text>
</comment>
<gene>
    <name evidence="5" type="ORF">Pla108_27210</name>
</gene>
<dbReference type="Pfam" id="PF07591">
    <property type="entry name" value="PT-HINT"/>
    <property type="match status" value="1"/>
</dbReference>
<evidence type="ECO:0000259" key="4">
    <source>
        <dbReference type="SMART" id="SM00306"/>
    </source>
</evidence>
<keyword evidence="6" id="KW-1185">Reference proteome</keyword>
<dbReference type="Proteomes" id="UP000317421">
    <property type="component" value="Unassembled WGS sequence"/>
</dbReference>
<dbReference type="PROSITE" id="PS50817">
    <property type="entry name" value="INTEIN_N_TER"/>
    <property type="match status" value="1"/>
</dbReference>
<dbReference type="InterPro" id="IPR006141">
    <property type="entry name" value="Intein_N"/>
</dbReference>
<dbReference type="InterPro" id="IPR000215">
    <property type="entry name" value="Serpin_fam"/>
</dbReference>